<keyword evidence="4" id="KW-0732">Signal</keyword>
<evidence type="ECO:0000256" key="9">
    <source>
        <dbReference type="PIRSR" id="PIRSR000294-2"/>
    </source>
</evidence>
<evidence type="ECO:0000256" key="2">
    <source>
        <dbReference type="ARBA" id="ARBA00022617"/>
    </source>
</evidence>
<evidence type="ECO:0000256" key="1">
    <source>
        <dbReference type="ARBA" id="ARBA00004418"/>
    </source>
</evidence>
<accession>A0A1S7LKH3</accession>
<organism evidence="11">
    <name type="scientific">Magnetococcus massalia (strain MO-1)</name>
    <dbReference type="NCBI Taxonomy" id="451514"/>
    <lineage>
        <taxon>Bacteria</taxon>
        <taxon>Pseudomonadati</taxon>
        <taxon>Pseudomonadota</taxon>
        <taxon>Magnetococcia</taxon>
        <taxon>Magnetococcales</taxon>
        <taxon>Magnetococcaceae</taxon>
        <taxon>Magnetococcus</taxon>
    </lineage>
</organism>
<evidence type="ECO:0000256" key="8">
    <source>
        <dbReference type="PIRSR" id="PIRSR000294-1"/>
    </source>
</evidence>
<dbReference type="EC" id="1.11.1.5" evidence="11"/>
<keyword evidence="3 9" id="KW-0479">Metal-binding</keyword>
<dbReference type="InterPro" id="IPR009056">
    <property type="entry name" value="Cyt_c-like_dom"/>
</dbReference>
<evidence type="ECO:0000313" key="11">
    <source>
        <dbReference type="EMBL" id="CRH06627.1"/>
    </source>
</evidence>
<name>A0A1S7LKH3_MAGMO</name>
<dbReference type="AlphaFoldDB" id="A0A1S7LKH3"/>
<dbReference type="PROSITE" id="PS51007">
    <property type="entry name" value="CYTC"/>
    <property type="match status" value="2"/>
</dbReference>
<proteinExistence type="predicted"/>
<keyword evidence="6 11" id="KW-0560">Oxidoreductase</keyword>
<keyword evidence="5" id="KW-0574">Periplasm</keyword>
<dbReference type="PANTHER" id="PTHR30600:SF7">
    <property type="entry name" value="CYTOCHROME C PEROXIDASE-RELATED"/>
    <property type="match status" value="1"/>
</dbReference>
<dbReference type="InterPro" id="IPR004852">
    <property type="entry name" value="Di-haem_cyt_c_peroxidsae"/>
</dbReference>
<dbReference type="GO" id="GO:0020037">
    <property type="term" value="F:heme binding"/>
    <property type="evidence" value="ECO:0007669"/>
    <property type="project" value="InterPro"/>
</dbReference>
<protein>
    <submittedName>
        <fullName evidence="11">Cytochrome c551 peroxidase</fullName>
        <ecNumber evidence="11">1.11.1.5</ecNumber>
    </submittedName>
</protein>
<evidence type="ECO:0000256" key="7">
    <source>
        <dbReference type="ARBA" id="ARBA00023004"/>
    </source>
</evidence>
<feature type="binding site" description="covalent" evidence="8">
    <location>
        <position position="199"/>
    </location>
    <ligand>
        <name>heme c</name>
        <dbReference type="ChEBI" id="CHEBI:61717"/>
        <label>2</label>
    </ligand>
</feature>
<dbReference type="GO" id="GO:0042597">
    <property type="term" value="C:periplasmic space"/>
    <property type="evidence" value="ECO:0007669"/>
    <property type="project" value="UniProtKB-SubCell"/>
</dbReference>
<dbReference type="InterPro" id="IPR036909">
    <property type="entry name" value="Cyt_c-like_dom_sf"/>
</dbReference>
<dbReference type="EMBL" id="LO017727">
    <property type="protein sequence ID" value="CRH06627.1"/>
    <property type="molecule type" value="Genomic_DNA"/>
</dbReference>
<evidence type="ECO:0000256" key="6">
    <source>
        <dbReference type="ARBA" id="ARBA00023002"/>
    </source>
</evidence>
<feature type="domain" description="Cytochrome c" evidence="10">
    <location>
        <begin position="182"/>
        <end position="301"/>
    </location>
</feature>
<keyword evidence="11" id="KW-0575">Peroxidase</keyword>
<dbReference type="PANTHER" id="PTHR30600">
    <property type="entry name" value="CYTOCHROME C PEROXIDASE-RELATED"/>
    <property type="match status" value="1"/>
</dbReference>
<reference evidence="11" key="1">
    <citation type="submission" date="2015-04" db="EMBL/GenBank/DDBJ databases">
        <authorList>
            <person name="Syromyatnikov M.Y."/>
            <person name="Popov V.N."/>
        </authorList>
    </citation>
    <scope>NUCLEOTIDE SEQUENCE</scope>
    <source>
        <strain evidence="11">MO-1</strain>
    </source>
</reference>
<dbReference type="GO" id="GO:0009055">
    <property type="term" value="F:electron transfer activity"/>
    <property type="evidence" value="ECO:0007669"/>
    <property type="project" value="InterPro"/>
</dbReference>
<keyword evidence="2 8" id="KW-0349">Heme</keyword>
<feature type="binding site" description="covalent" evidence="8">
    <location>
        <position position="56"/>
    </location>
    <ligand>
        <name>heme c</name>
        <dbReference type="ChEBI" id="CHEBI:61717"/>
        <label>1</label>
    </ligand>
</feature>
<dbReference type="GO" id="GO:0004130">
    <property type="term" value="F:cytochrome-c peroxidase activity"/>
    <property type="evidence" value="ECO:0007669"/>
    <property type="project" value="UniProtKB-EC"/>
</dbReference>
<feature type="binding site" description="axial binding residue" evidence="9">
    <location>
        <position position="276"/>
    </location>
    <ligand>
        <name>heme c</name>
        <dbReference type="ChEBI" id="CHEBI:61717"/>
        <label>2</label>
    </ligand>
    <ligandPart>
        <name>Fe</name>
        <dbReference type="ChEBI" id="CHEBI:18248"/>
    </ligandPart>
</feature>
<dbReference type="GO" id="GO:0046872">
    <property type="term" value="F:metal ion binding"/>
    <property type="evidence" value="ECO:0007669"/>
    <property type="project" value="UniProtKB-KW"/>
</dbReference>
<dbReference type="Gene3D" id="1.10.760.10">
    <property type="entry name" value="Cytochrome c-like domain"/>
    <property type="match status" value="2"/>
</dbReference>
<feature type="binding site" description="covalent" evidence="8">
    <location>
        <position position="196"/>
    </location>
    <ligand>
        <name>heme c</name>
        <dbReference type="ChEBI" id="CHEBI:61717"/>
        <label>2</label>
    </ligand>
</feature>
<feature type="binding site" description="covalent" evidence="8">
    <location>
        <position position="53"/>
    </location>
    <ligand>
        <name>heme c</name>
        <dbReference type="ChEBI" id="CHEBI:61717"/>
        <label>1</label>
    </ligand>
</feature>
<evidence type="ECO:0000256" key="5">
    <source>
        <dbReference type="ARBA" id="ARBA00022764"/>
    </source>
</evidence>
<sequence length="306" mass="34009">MLLLSSWSVAASPRSREPIKPIPIVSIEKPALVELGRQLFHEPKLSLDESISCAHCHPLDRGGVDGLPVSSGVDGREGRINTPTVYNSALQFRQFWDGRAATLEEQVDGPLTNPVEMAANWPLVIQRLEADKAYREQFGKLFAEGITPTNVRAALAHFQRTLLTPDSPFDRHLMGEAGAITKEQRKGYQLFKSYGCSACHQGRGVGGNMFQKMGVMKNYFKQRGGIQHVDYGRYNHTGRALHRFHFKVPSLRNVALTAPYFHDASAKSLPEAVRIMGYYQLGRSIPADHVQKIVAFLKSLTGKGLQ</sequence>
<feature type="binding site" description="axial binding residue" evidence="9">
    <location>
        <position position="200"/>
    </location>
    <ligand>
        <name>heme c</name>
        <dbReference type="ChEBI" id="CHEBI:61717"/>
        <label>2</label>
    </ligand>
    <ligandPart>
        <name>Fe</name>
        <dbReference type="ChEBI" id="CHEBI:18248"/>
    </ligandPart>
</feature>
<evidence type="ECO:0000256" key="3">
    <source>
        <dbReference type="ARBA" id="ARBA00022723"/>
    </source>
</evidence>
<dbReference type="Pfam" id="PF03150">
    <property type="entry name" value="CCP_MauG"/>
    <property type="match status" value="1"/>
</dbReference>
<evidence type="ECO:0000259" key="10">
    <source>
        <dbReference type="PROSITE" id="PS51007"/>
    </source>
</evidence>
<feature type="binding site" description="axial binding residue" evidence="9">
    <location>
        <position position="57"/>
    </location>
    <ligand>
        <name>heme c</name>
        <dbReference type="ChEBI" id="CHEBI:61717"/>
        <label>1</label>
    </ligand>
    <ligandPart>
        <name>Fe</name>
        <dbReference type="ChEBI" id="CHEBI:18248"/>
    </ligandPart>
</feature>
<dbReference type="PIRSF" id="PIRSF000294">
    <property type="entry name" value="Cytochrome-c_peroxidase"/>
    <property type="match status" value="1"/>
</dbReference>
<comment type="PTM">
    <text evidence="8">Binds 2 heme groups per subunit.</text>
</comment>
<gene>
    <name evidence="11" type="primary">ccp</name>
    <name evidence="11" type="ORF">MAGMO_2470</name>
</gene>
<evidence type="ECO:0000256" key="4">
    <source>
        <dbReference type="ARBA" id="ARBA00022729"/>
    </source>
</evidence>
<dbReference type="SUPFAM" id="SSF46626">
    <property type="entry name" value="Cytochrome c"/>
    <property type="match status" value="2"/>
</dbReference>
<comment type="subcellular location">
    <subcellularLocation>
        <location evidence="1">Periplasm</location>
    </subcellularLocation>
</comment>
<comment type="cofactor">
    <cofactor evidence="8">
        <name>heme</name>
        <dbReference type="ChEBI" id="CHEBI:30413"/>
    </cofactor>
    <text evidence="8">Binds 2 heme groups.</text>
</comment>
<keyword evidence="7 9" id="KW-0408">Iron</keyword>
<dbReference type="InterPro" id="IPR026259">
    <property type="entry name" value="MauG/Cytc_peroxidase"/>
</dbReference>
<dbReference type="InterPro" id="IPR051395">
    <property type="entry name" value="Cytochrome_c_Peroxidase/MauG"/>
</dbReference>
<feature type="domain" description="Cytochrome c" evidence="10">
    <location>
        <begin position="31"/>
        <end position="162"/>
    </location>
</feature>